<dbReference type="InterPro" id="IPR018490">
    <property type="entry name" value="cNMP-bd_dom_sf"/>
</dbReference>
<feature type="region of interest" description="Disordered" evidence="1">
    <location>
        <begin position="201"/>
        <end position="251"/>
    </location>
</feature>
<organism evidence="3 4">
    <name type="scientific">Bordetella pertussis</name>
    <dbReference type="NCBI Taxonomy" id="520"/>
    <lineage>
        <taxon>Bacteria</taxon>
        <taxon>Pseudomonadati</taxon>
        <taxon>Pseudomonadota</taxon>
        <taxon>Betaproteobacteria</taxon>
        <taxon>Burkholderiales</taxon>
        <taxon>Alcaligenaceae</taxon>
        <taxon>Bordetella</taxon>
    </lineage>
</organism>
<dbReference type="PROSITE" id="PS50042">
    <property type="entry name" value="CNMP_BINDING_3"/>
    <property type="match status" value="1"/>
</dbReference>
<dbReference type="InterPro" id="IPR000595">
    <property type="entry name" value="cNMP-bd_dom"/>
</dbReference>
<dbReference type="Gene3D" id="2.60.120.10">
    <property type="entry name" value="Jelly Rolls"/>
    <property type="match status" value="1"/>
</dbReference>
<evidence type="ECO:0000313" key="3">
    <source>
        <dbReference type="EMBL" id="SUV65338.1"/>
    </source>
</evidence>
<reference evidence="3 4" key="1">
    <citation type="submission" date="2018-06" db="EMBL/GenBank/DDBJ databases">
        <authorList>
            <consortium name="Pathogen Informatics"/>
            <person name="Doyle S."/>
        </authorList>
    </citation>
    <scope>NUCLEOTIDE SEQUENCE [LARGE SCALE GENOMIC DNA]</scope>
    <source>
        <strain evidence="3 4">NCTC10911</strain>
    </source>
</reference>
<evidence type="ECO:0000313" key="4">
    <source>
        <dbReference type="Proteomes" id="UP000255014"/>
    </source>
</evidence>
<dbReference type="PANTHER" id="PTHR24567:SF74">
    <property type="entry name" value="HTH-TYPE TRANSCRIPTIONAL REGULATOR ARCR"/>
    <property type="match status" value="1"/>
</dbReference>
<protein>
    <submittedName>
        <fullName evidence="3">Transcriptional activator FtrB</fullName>
    </submittedName>
</protein>
<dbReference type="PANTHER" id="PTHR24567">
    <property type="entry name" value="CRP FAMILY TRANSCRIPTIONAL REGULATORY PROTEIN"/>
    <property type="match status" value="1"/>
</dbReference>
<feature type="domain" description="Cyclic nucleotide-binding" evidence="2">
    <location>
        <begin position="55"/>
        <end position="158"/>
    </location>
</feature>
<feature type="region of interest" description="Disordered" evidence="1">
    <location>
        <begin position="306"/>
        <end position="327"/>
    </location>
</feature>
<evidence type="ECO:0000256" key="1">
    <source>
        <dbReference type="SAM" id="MobiDB-lite"/>
    </source>
</evidence>
<dbReference type="GO" id="GO:0003700">
    <property type="term" value="F:DNA-binding transcription factor activity"/>
    <property type="evidence" value="ECO:0007669"/>
    <property type="project" value="TreeGrafter"/>
</dbReference>
<dbReference type="CDD" id="cd00038">
    <property type="entry name" value="CAP_ED"/>
    <property type="match status" value="1"/>
</dbReference>
<dbReference type="Proteomes" id="UP000255014">
    <property type="component" value="Unassembled WGS sequence"/>
</dbReference>
<dbReference type="InterPro" id="IPR050397">
    <property type="entry name" value="Env_Response_Regulators"/>
</dbReference>
<dbReference type="Pfam" id="PF00027">
    <property type="entry name" value="cNMP_binding"/>
    <property type="match status" value="1"/>
</dbReference>
<gene>
    <name evidence="3" type="ORF">NCTC10911_02386</name>
</gene>
<dbReference type="SUPFAM" id="SSF51206">
    <property type="entry name" value="cAMP-binding domain-like"/>
    <property type="match status" value="1"/>
</dbReference>
<dbReference type="GO" id="GO:0005829">
    <property type="term" value="C:cytosol"/>
    <property type="evidence" value="ECO:0007669"/>
    <property type="project" value="TreeGrafter"/>
</dbReference>
<dbReference type="EMBL" id="UFTT01000002">
    <property type="protein sequence ID" value="SUV65338.1"/>
    <property type="molecule type" value="Genomic_DNA"/>
</dbReference>
<name>A0A381A471_BORPT</name>
<accession>A0A381A471</accession>
<proteinExistence type="predicted"/>
<dbReference type="AlphaFoldDB" id="A0A381A471"/>
<dbReference type="InterPro" id="IPR014710">
    <property type="entry name" value="RmlC-like_jellyroll"/>
</dbReference>
<sequence>MILGGAPGHEYDLHYIPAPLRRRHHSQAMSQAANPTALPAWDPPAILAQLRANTCFGHMAEPTLAAFAAIAQWRRLDHGELLAGRGTPAPGVVIILKGAIHTSSFSDDGHEFALSMLEFDGLWGVAAVLDGGGMLRDSRAYQQTDILLLPRAAFLDILDGDPGLYRYFVKLLCSRIRTAHAIIDELALRSLPQRLPRLLGALTAGRPRRRRTRHRRGADPGRPGHPAGRVAPCGQPRTQAIGEPGPGRTGLRGNLGAGPGTPQTALARTRRPTLNQAAAARPSMTHAHKCIRVHFQGCFPLKQIRHGTGGQAGQRHAGKPSSHSIAL</sequence>
<evidence type="ECO:0000259" key="2">
    <source>
        <dbReference type="PROSITE" id="PS50042"/>
    </source>
</evidence>
<feature type="compositionally biased region" description="Basic residues" evidence="1">
    <location>
        <begin position="206"/>
        <end position="216"/>
    </location>
</feature>